<reference evidence="9" key="1">
    <citation type="journal article" date="2023" name="Mol. Ecol. Resour.">
        <title>Chromosome-level genome assembly of a triploid poplar Populus alba 'Berolinensis'.</title>
        <authorList>
            <person name="Chen S."/>
            <person name="Yu Y."/>
            <person name="Wang X."/>
            <person name="Wang S."/>
            <person name="Zhang T."/>
            <person name="Zhou Y."/>
            <person name="He R."/>
            <person name="Meng N."/>
            <person name="Wang Y."/>
            <person name="Liu W."/>
            <person name="Liu Z."/>
            <person name="Liu J."/>
            <person name="Guo Q."/>
            <person name="Huang H."/>
            <person name="Sederoff R.R."/>
            <person name="Wang G."/>
            <person name="Qu G."/>
            <person name="Chen S."/>
        </authorList>
    </citation>
    <scope>NUCLEOTIDE SEQUENCE</scope>
    <source>
        <strain evidence="9">SC-2020</strain>
    </source>
</reference>
<keyword evidence="3 6" id="KW-0256">Endoplasmic reticulum</keyword>
<evidence type="ECO:0000259" key="8">
    <source>
        <dbReference type="PROSITE" id="PS51153"/>
    </source>
</evidence>
<feature type="transmembrane region" description="Helical" evidence="6">
    <location>
        <begin position="140"/>
        <end position="158"/>
    </location>
</feature>
<evidence type="ECO:0000313" key="9">
    <source>
        <dbReference type="EMBL" id="KAJ6990166.1"/>
    </source>
</evidence>
<dbReference type="PROSITE" id="PS50845">
    <property type="entry name" value="RETICULON"/>
    <property type="match status" value="1"/>
</dbReference>
<protein>
    <recommendedName>
        <fullName evidence="6">Reticulon-like protein</fullName>
    </recommendedName>
</protein>
<dbReference type="Pfam" id="PF02453">
    <property type="entry name" value="Reticulon"/>
    <property type="match status" value="1"/>
</dbReference>
<keyword evidence="4 6" id="KW-1133">Transmembrane helix</keyword>
<organism evidence="9 10">
    <name type="scientific">Populus alba x Populus x berolinensis</name>
    <dbReference type="NCBI Taxonomy" id="444605"/>
    <lineage>
        <taxon>Eukaryota</taxon>
        <taxon>Viridiplantae</taxon>
        <taxon>Streptophyta</taxon>
        <taxon>Embryophyta</taxon>
        <taxon>Tracheophyta</taxon>
        <taxon>Spermatophyta</taxon>
        <taxon>Magnoliopsida</taxon>
        <taxon>eudicotyledons</taxon>
        <taxon>Gunneridae</taxon>
        <taxon>Pentapetalae</taxon>
        <taxon>rosids</taxon>
        <taxon>fabids</taxon>
        <taxon>Malpighiales</taxon>
        <taxon>Salicaceae</taxon>
        <taxon>Saliceae</taxon>
        <taxon>Populus</taxon>
    </lineage>
</organism>
<dbReference type="GO" id="GO:0009617">
    <property type="term" value="P:response to bacterium"/>
    <property type="evidence" value="ECO:0007669"/>
    <property type="project" value="InterPro"/>
</dbReference>
<dbReference type="InterPro" id="IPR003388">
    <property type="entry name" value="Reticulon"/>
</dbReference>
<feature type="transmembrane region" description="Helical" evidence="6">
    <location>
        <begin position="117"/>
        <end position="134"/>
    </location>
</feature>
<comment type="subcellular location">
    <subcellularLocation>
        <location evidence="1 6">Endoplasmic reticulum membrane</location>
        <topology evidence="1 6">Multi-pass membrane protein</topology>
    </subcellularLocation>
</comment>
<evidence type="ECO:0000256" key="6">
    <source>
        <dbReference type="RuleBase" id="RU363132"/>
    </source>
</evidence>
<evidence type="ECO:0000256" key="5">
    <source>
        <dbReference type="ARBA" id="ARBA00023136"/>
    </source>
</evidence>
<feature type="transmembrane region" description="Helical" evidence="6">
    <location>
        <begin position="52"/>
        <end position="73"/>
    </location>
</feature>
<evidence type="ECO:0000256" key="3">
    <source>
        <dbReference type="ARBA" id="ARBA00022824"/>
    </source>
</evidence>
<dbReference type="AlphaFoldDB" id="A0AAD6VVX0"/>
<feature type="domain" description="RPW8" evidence="8">
    <location>
        <begin position="185"/>
        <end position="334"/>
    </location>
</feature>
<gene>
    <name evidence="9" type="ORF">NC653_018641</name>
</gene>
<dbReference type="EMBL" id="JAQIZT010000007">
    <property type="protein sequence ID" value="KAJ6990166.1"/>
    <property type="molecule type" value="Genomic_DNA"/>
</dbReference>
<feature type="transmembrane region" description="Helical" evidence="6">
    <location>
        <begin position="26"/>
        <end position="46"/>
    </location>
</feature>
<dbReference type="Pfam" id="PF05659">
    <property type="entry name" value="RPW8"/>
    <property type="match status" value="1"/>
</dbReference>
<evidence type="ECO:0000256" key="2">
    <source>
        <dbReference type="ARBA" id="ARBA00022692"/>
    </source>
</evidence>
<keyword evidence="10" id="KW-1185">Reference proteome</keyword>
<keyword evidence="2 6" id="KW-0812">Transmembrane</keyword>
<evidence type="ECO:0000256" key="1">
    <source>
        <dbReference type="ARBA" id="ARBA00004477"/>
    </source>
</evidence>
<dbReference type="InterPro" id="IPR045064">
    <property type="entry name" value="Reticulon-like"/>
</dbReference>
<dbReference type="PROSITE" id="PS51153">
    <property type="entry name" value="RPW8"/>
    <property type="match status" value="1"/>
</dbReference>
<dbReference type="Proteomes" id="UP001164929">
    <property type="component" value="Chromosome 7"/>
</dbReference>
<evidence type="ECO:0000313" key="10">
    <source>
        <dbReference type="Proteomes" id="UP001164929"/>
    </source>
</evidence>
<dbReference type="GO" id="GO:0005789">
    <property type="term" value="C:endoplasmic reticulum membrane"/>
    <property type="evidence" value="ECO:0007669"/>
    <property type="project" value="UniProtKB-SubCell"/>
</dbReference>
<dbReference type="PANTHER" id="PTHR10994">
    <property type="entry name" value="RETICULON"/>
    <property type="match status" value="1"/>
</dbReference>
<sequence length="377" mass="43672">MSTPSKSSPVSFDTVRDVFLWRRKKLSLLVLLVSTATWVLLDVYQFNLITVASWAAMFAVTSLFLYGNIARFLRKVEPDLSGLEISEETAIEAARSVRQSIEEGVRWMFHVSAERELFLFARVVAALLLLSYVGSFWDSLSLLYIDIVVGMTVPVIYVKNEDKIKRFEGWMRMQARRLCGRYKGCQENEEQSGAALGVALQLLSDSIMRAVTTASSFKFKLRLLQTTVRILIARFKVIRGEEQQFPGAEAQRLCELLVRGNHLVSKCSRISKWNYFKMRRYEKRIDELDESLKHLLTLNFQLLQYENMRKLLTGFNEMSKKLVDHGDELPKPSHVVPLNDQENSWYSRTSSHRQPSTPRFRMSYQRSEKITKFGFSF</sequence>
<evidence type="ECO:0000256" key="4">
    <source>
        <dbReference type="ARBA" id="ARBA00022989"/>
    </source>
</evidence>
<feature type="domain" description="Reticulon" evidence="7">
    <location>
        <begin position="15"/>
        <end position="178"/>
    </location>
</feature>
<accession>A0AAD6VVX0</accession>
<name>A0AAD6VVX0_9ROSI</name>
<evidence type="ECO:0000259" key="7">
    <source>
        <dbReference type="PROSITE" id="PS50845"/>
    </source>
</evidence>
<comment type="caution">
    <text evidence="9">The sequence shown here is derived from an EMBL/GenBank/DDBJ whole genome shotgun (WGS) entry which is preliminary data.</text>
</comment>
<proteinExistence type="predicted"/>
<dbReference type="InterPro" id="IPR008808">
    <property type="entry name" value="Powdery_mildew-R_dom"/>
</dbReference>
<keyword evidence="5 6" id="KW-0472">Membrane</keyword>
<dbReference type="PANTHER" id="PTHR10994:SF145">
    <property type="entry name" value="RETICULON-LIKE PROTEIN B13"/>
    <property type="match status" value="1"/>
</dbReference>